<sequence length="152" mass="17207">MDVEAVIFIDKRLVRLIDVTVKQWLDLKYDDHTMNALWIYWTRGDDKEVMTDDELSNPGDGNLTKETEVAEIFRIETDILQFKTPLPSKSARSGLIMVSGDDLGCLWFLATIWGGYGFQRQFGVGWSWFSTIIWGGCDLHCSYGDGDGDVVG</sequence>
<dbReference type="EMBL" id="BKCJ010008221">
    <property type="protein sequence ID" value="GEU81160.1"/>
    <property type="molecule type" value="Genomic_DNA"/>
</dbReference>
<proteinExistence type="predicted"/>
<comment type="caution">
    <text evidence="1">The sequence shown here is derived from an EMBL/GenBank/DDBJ whole genome shotgun (WGS) entry which is preliminary data.</text>
</comment>
<reference evidence="1" key="1">
    <citation type="journal article" date="2019" name="Sci. Rep.">
        <title>Draft genome of Tanacetum cinerariifolium, the natural source of mosquito coil.</title>
        <authorList>
            <person name="Yamashiro T."/>
            <person name="Shiraishi A."/>
            <person name="Satake H."/>
            <person name="Nakayama K."/>
        </authorList>
    </citation>
    <scope>NUCLEOTIDE SEQUENCE</scope>
</reference>
<evidence type="ECO:0000313" key="1">
    <source>
        <dbReference type="EMBL" id="GEU81160.1"/>
    </source>
</evidence>
<accession>A0A6L2N4S3</accession>
<name>A0A6L2N4S3_TANCI</name>
<organism evidence="1">
    <name type="scientific">Tanacetum cinerariifolium</name>
    <name type="common">Dalmatian daisy</name>
    <name type="synonym">Chrysanthemum cinerariifolium</name>
    <dbReference type="NCBI Taxonomy" id="118510"/>
    <lineage>
        <taxon>Eukaryota</taxon>
        <taxon>Viridiplantae</taxon>
        <taxon>Streptophyta</taxon>
        <taxon>Embryophyta</taxon>
        <taxon>Tracheophyta</taxon>
        <taxon>Spermatophyta</taxon>
        <taxon>Magnoliopsida</taxon>
        <taxon>eudicotyledons</taxon>
        <taxon>Gunneridae</taxon>
        <taxon>Pentapetalae</taxon>
        <taxon>asterids</taxon>
        <taxon>campanulids</taxon>
        <taxon>Asterales</taxon>
        <taxon>Asteraceae</taxon>
        <taxon>Asteroideae</taxon>
        <taxon>Anthemideae</taxon>
        <taxon>Anthemidinae</taxon>
        <taxon>Tanacetum</taxon>
    </lineage>
</organism>
<gene>
    <name evidence="1" type="ORF">Tci_053138</name>
</gene>
<protein>
    <submittedName>
        <fullName evidence="1">Uncharacterized protein</fullName>
    </submittedName>
</protein>
<dbReference type="AlphaFoldDB" id="A0A6L2N4S3"/>